<accession>A0ABQ0X8X7</accession>
<reference evidence="2 3" key="1">
    <citation type="submission" date="2019-07" db="EMBL/GenBank/DDBJ databases">
        <title>Whole genome shotgun sequence of Lactobacillus diolivorans NBRC 107869.</title>
        <authorList>
            <person name="Hosoyama A."/>
            <person name="Uohara A."/>
            <person name="Ohji S."/>
            <person name="Ichikawa N."/>
        </authorList>
    </citation>
    <scope>NUCLEOTIDE SEQUENCE [LARGE SCALE GENOMIC DNA]</scope>
    <source>
        <strain evidence="2 3">NBRC 107869</strain>
    </source>
</reference>
<evidence type="ECO:0000256" key="1">
    <source>
        <dbReference type="SAM" id="Phobius"/>
    </source>
</evidence>
<evidence type="ECO:0000313" key="3">
    <source>
        <dbReference type="Proteomes" id="UP000321409"/>
    </source>
</evidence>
<feature type="transmembrane region" description="Helical" evidence="1">
    <location>
        <begin position="65"/>
        <end position="88"/>
    </location>
</feature>
<feature type="transmembrane region" description="Helical" evidence="1">
    <location>
        <begin position="100"/>
        <end position="122"/>
    </location>
</feature>
<dbReference type="RefSeq" id="WP_057863934.1">
    <property type="nucleotide sequence ID" value="NZ_BKAB01000001.1"/>
</dbReference>
<protein>
    <submittedName>
        <fullName evidence="2">Membrane protein</fullName>
    </submittedName>
</protein>
<keyword evidence="3" id="KW-1185">Reference proteome</keyword>
<dbReference type="InterPro" id="IPR008523">
    <property type="entry name" value="DUF805"/>
</dbReference>
<name>A0ABQ0X8X7_9LACO</name>
<gene>
    <name evidence="2" type="ORF">LDI01_00650</name>
</gene>
<dbReference type="Proteomes" id="UP000321409">
    <property type="component" value="Unassembled WGS sequence"/>
</dbReference>
<dbReference type="EMBL" id="BKAB01000001">
    <property type="protein sequence ID" value="GEP22472.1"/>
    <property type="molecule type" value="Genomic_DNA"/>
</dbReference>
<evidence type="ECO:0000313" key="2">
    <source>
        <dbReference type="EMBL" id="GEP22472.1"/>
    </source>
</evidence>
<sequence length="137" mass="15895">MIRSYIEFWTTAFVFTGKATRLQYFIPWIINTGIFETYCFVTHQWRSGLLLQPLKCHLGIIPDSIWHSILLLLFFTFIVFVGIADFTLRARRFHDVGISNWLVLVSLIPILGPIIVLLVTVAPSRADLRWPINQSEM</sequence>
<comment type="caution">
    <text evidence="2">The sequence shown here is derived from an EMBL/GenBank/DDBJ whole genome shotgun (WGS) entry which is preliminary data.</text>
</comment>
<keyword evidence="1" id="KW-0472">Membrane</keyword>
<dbReference type="Pfam" id="PF05656">
    <property type="entry name" value="DUF805"/>
    <property type="match status" value="1"/>
</dbReference>
<proteinExistence type="predicted"/>
<keyword evidence="1" id="KW-0812">Transmembrane</keyword>
<feature type="transmembrane region" description="Helical" evidence="1">
    <location>
        <begin position="25"/>
        <end position="45"/>
    </location>
</feature>
<organism evidence="2 3">
    <name type="scientific">Lentilactobacillus diolivorans</name>
    <dbReference type="NCBI Taxonomy" id="179838"/>
    <lineage>
        <taxon>Bacteria</taxon>
        <taxon>Bacillati</taxon>
        <taxon>Bacillota</taxon>
        <taxon>Bacilli</taxon>
        <taxon>Lactobacillales</taxon>
        <taxon>Lactobacillaceae</taxon>
        <taxon>Lentilactobacillus</taxon>
    </lineage>
</organism>
<keyword evidence="1" id="KW-1133">Transmembrane helix</keyword>